<dbReference type="EMBL" id="OV725080">
    <property type="protein sequence ID" value="CAH1399080.1"/>
    <property type="molecule type" value="Genomic_DNA"/>
</dbReference>
<feature type="region of interest" description="Disordered" evidence="17">
    <location>
        <begin position="208"/>
        <end position="278"/>
    </location>
</feature>
<feature type="compositionally biased region" description="Low complexity" evidence="17">
    <location>
        <begin position="256"/>
        <end position="278"/>
    </location>
</feature>
<evidence type="ECO:0000256" key="15">
    <source>
        <dbReference type="ARBA" id="ARBA00035715"/>
    </source>
</evidence>
<keyword evidence="10" id="KW-0804">Transcription</keyword>
<evidence type="ECO:0000256" key="6">
    <source>
        <dbReference type="ARBA" id="ARBA00022753"/>
    </source>
</evidence>
<evidence type="ECO:0000256" key="3">
    <source>
        <dbReference type="ARBA" id="ARBA00006655"/>
    </source>
</evidence>
<evidence type="ECO:0000256" key="12">
    <source>
        <dbReference type="ARBA" id="ARBA00023329"/>
    </source>
</evidence>
<gene>
    <name evidence="19" type="ORF">NEZAVI_LOCUS8605</name>
</gene>
<evidence type="ECO:0000256" key="1">
    <source>
        <dbReference type="ARBA" id="ARBA00004156"/>
    </source>
</evidence>
<keyword evidence="6" id="KW-0967">Endosome</keyword>
<evidence type="ECO:0000256" key="18">
    <source>
        <dbReference type="SAM" id="Phobius"/>
    </source>
</evidence>
<evidence type="ECO:0000256" key="7">
    <source>
        <dbReference type="ARBA" id="ARBA00022989"/>
    </source>
</evidence>
<feature type="compositionally biased region" description="Polar residues" evidence="17">
    <location>
        <begin position="208"/>
        <end position="222"/>
    </location>
</feature>
<keyword evidence="12" id="KW-0968">Cytoplasmic vesicle</keyword>
<evidence type="ECO:0000313" key="20">
    <source>
        <dbReference type="Proteomes" id="UP001152798"/>
    </source>
</evidence>
<evidence type="ECO:0000256" key="11">
    <source>
        <dbReference type="ARBA" id="ARBA00023228"/>
    </source>
</evidence>
<evidence type="ECO:0000256" key="14">
    <source>
        <dbReference type="ARBA" id="ARBA00035708"/>
    </source>
</evidence>
<dbReference type="PANTHER" id="PTHR14971:SF2">
    <property type="entry name" value="VESICULAR, OVEREXPRESSED IN CANCER, PROSURVIVAL PROTEIN 1"/>
    <property type="match status" value="1"/>
</dbReference>
<keyword evidence="20" id="KW-1185">Reference proteome</keyword>
<keyword evidence="7 18" id="KW-1133">Transmembrane helix</keyword>
<evidence type="ECO:0000256" key="9">
    <source>
        <dbReference type="ARBA" id="ARBA00023136"/>
    </source>
</evidence>
<dbReference type="Proteomes" id="UP001152798">
    <property type="component" value="Chromosome 4"/>
</dbReference>
<keyword evidence="9 18" id="KW-0472">Membrane</keyword>
<proteinExistence type="inferred from homology"/>
<organism evidence="19 20">
    <name type="scientific">Nezara viridula</name>
    <name type="common">Southern green stink bug</name>
    <name type="synonym">Cimex viridulus</name>
    <dbReference type="NCBI Taxonomy" id="85310"/>
    <lineage>
        <taxon>Eukaryota</taxon>
        <taxon>Metazoa</taxon>
        <taxon>Ecdysozoa</taxon>
        <taxon>Arthropoda</taxon>
        <taxon>Hexapoda</taxon>
        <taxon>Insecta</taxon>
        <taxon>Pterygota</taxon>
        <taxon>Neoptera</taxon>
        <taxon>Paraneoptera</taxon>
        <taxon>Hemiptera</taxon>
        <taxon>Heteroptera</taxon>
        <taxon>Panheteroptera</taxon>
        <taxon>Pentatomomorpha</taxon>
        <taxon>Pentatomoidea</taxon>
        <taxon>Pentatomidae</taxon>
        <taxon>Pentatominae</taxon>
        <taxon>Nezara</taxon>
    </lineage>
</organism>
<evidence type="ECO:0000256" key="5">
    <source>
        <dbReference type="ARBA" id="ARBA00022729"/>
    </source>
</evidence>
<evidence type="ECO:0000313" key="19">
    <source>
        <dbReference type="EMBL" id="CAH1399080.1"/>
    </source>
</evidence>
<sequence length="278" mass="30640">MSHSQQVGIRICKFELSGESNIYVCPRDEYCCNIGCCISPTFQFYQLWYYWFMVFFMFLVCSGGQWWYRYVMQGRCASAIAPPARRASYPRQARVAYTPARDTVVLHHLWKPSYTGPGMNGPPPSYSQSGSSSSSGCSLVGPKPSPYMQLYGPPPSYESVIASGPAPAPVHNPQVDGGPSQNHTGVQQRRSSASYHLQPLELHHVNPSLAQQQSTSHNQPMAQQQLSSLTLQPPSHAQQEATHHLHQNTVGSTRDQQGPTLPGPQQTSSSTMSSSQLP</sequence>
<evidence type="ECO:0000256" key="10">
    <source>
        <dbReference type="ARBA" id="ARBA00023163"/>
    </source>
</evidence>
<evidence type="ECO:0000256" key="16">
    <source>
        <dbReference type="ARBA" id="ARBA00046288"/>
    </source>
</evidence>
<comment type="similarity">
    <text evidence="3">Belongs to the VOPP1/ECOP family.</text>
</comment>
<feature type="transmembrane region" description="Helical" evidence="18">
    <location>
        <begin position="48"/>
        <end position="68"/>
    </location>
</feature>
<evidence type="ECO:0000256" key="8">
    <source>
        <dbReference type="ARBA" id="ARBA00023015"/>
    </source>
</evidence>
<feature type="region of interest" description="Disordered" evidence="17">
    <location>
        <begin position="158"/>
        <end position="193"/>
    </location>
</feature>
<evidence type="ECO:0000256" key="13">
    <source>
        <dbReference type="ARBA" id="ARBA00035628"/>
    </source>
</evidence>
<dbReference type="GO" id="GO:0005765">
    <property type="term" value="C:lysosomal membrane"/>
    <property type="evidence" value="ECO:0007669"/>
    <property type="project" value="UniProtKB-SubCell"/>
</dbReference>
<reference evidence="19" key="1">
    <citation type="submission" date="2022-01" db="EMBL/GenBank/DDBJ databases">
        <authorList>
            <person name="King R."/>
        </authorList>
    </citation>
    <scope>NUCLEOTIDE SEQUENCE</scope>
</reference>
<evidence type="ECO:0000256" key="17">
    <source>
        <dbReference type="SAM" id="MobiDB-lite"/>
    </source>
</evidence>
<evidence type="ECO:0000256" key="4">
    <source>
        <dbReference type="ARBA" id="ARBA00022692"/>
    </source>
</evidence>
<name>A0A9P0HBT2_NEZVI</name>
<dbReference type="PANTHER" id="PTHR14971">
    <property type="entry name" value="VESICULAR, OVEREXPRESSED IN CANCER, PROSURVIVAL PROTEIN 1"/>
    <property type="match status" value="1"/>
</dbReference>
<accession>A0A9P0HBT2</accession>
<protein>
    <recommendedName>
        <fullName evidence="14">WW domain binding protein VOPP1</fullName>
    </recommendedName>
    <alternativeName>
        <fullName evidence="15">Vesicular, overexpressed in cancer, prosurvival protein 1</fullName>
    </alternativeName>
</protein>
<feature type="compositionally biased region" description="Low complexity" evidence="17">
    <location>
        <begin position="126"/>
        <end position="139"/>
    </location>
</feature>
<feature type="compositionally biased region" description="Polar residues" evidence="17">
    <location>
        <begin position="179"/>
        <end position="193"/>
    </location>
</feature>
<evidence type="ECO:0000256" key="2">
    <source>
        <dbReference type="ARBA" id="ARBA00004656"/>
    </source>
</evidence>
<dbReference type="GO" id="GO:0031902">
    <property type="term" value="C:late endosome membrane"/>
    <property type="evidence" value="ECO:0007669"/>
    <property type="project" value="UniProtKB-SubCell"/>
</dbReference>
<comment type="subcellular location">
    <subcellularLocation>
        <location evidence="1">Cytoplasmic vesicle membrane</location>
    </subcellularLocation>
    <subcellularLocation>
        <location evidence="16">Endomembrane system</location>
        <topology evidence="16">Single-pass type I membrane protein</topology>
    </subcellularLocation>
    <subcellularLocation>
        <location evidence="13">Late endosome membrane</location>
        <topology evidence="13">Single-pass membrane protein</topology>
    </subcellularLocation>
    <subcellularLocation>
        <location evidence="2">Lysosome membrane</location>
    </subcellularLocation>
</comment>
<keyword evidence="8" id="KW-0805">Transcription regulation</keyword>
<keyword evidence="11" id="KW-0458">Lysosome</keyword>
<dbReference type="OrthoDB" id="6415936at2759"/>
<keyword evidence="4 18" id="KW-0812">Transmembrane</keyword>
<feature type="region of interest" description="Disordered" evidence="17">
    <location>
        <begin position="120"/>
        <end position="139"/>
    </location>
</feature>
<dbReference type="InterPro" id="IPR026229">
    <property type="entry name" value="VOPP1"/>
</dbReference>
<feature type="compositionally biased region" description="Low complexity" evidence="17">
    <location>
        <begin position="223"/>
        <end position="235"/>
    </location>
</feature>
<dbReference type="AlphaFoldDB" id="A0A9P0HBT2"/>
<keyword evidence="5" id="KW-0732">Signal</keyword>